<organism evidence="2 3">
    <name type="scientific">Caerostris extrusa</name>
    <name type="common">Bark spider</name>
    <name type="synonym">Caerostris bankana</name>
    <dbReference type="NCBI Taxonomy" id="172846"/>
    <lineage>
        <taxon>Eukaryota</taxon>
        <taxon>Metazoa</taxon>
        <taxon>Ecdysozoa</taxon>
        <taxon>Arthropoda</taxon>
        <taxon>Chelicerata</taxon>
        <taxon>Arachnida</taxon>
        <taxon>Araneae</taxon>
        <taxon>Araneomorphae</taxon>
        <taxon>Entelegynae</taxon>
        <taxon>Araneoidea</taxon>
        <taxon>Araneidae</taxon>
        <taxon>Caerostris</taxon>
    </lineage>
</organism>
<keyword evidence="1" id="KW-0812">Transmembrane</keyword>
<sequence length="112" mass="12761">MVRYRQTGGCTCKLPQVPISPSRKNDSLKKQILNIREISFVKFPIVFKRPSRDSLSLYNSPAVFLLLAPYISLFLTGFKKSFNEQACLIRLPNFVPFFPSIDKGGKNARVIH</sequence>
<name>A0AAV4PCY9_CAEEX</name>
<accession>A0AAV4PCY9</accession>
<dbReference type="EMBL" id="BPLR01004294">
    <property type="protein sequence ID" value="GIX93764.1"/>
    <property type="molecule type" value="Genomic_DNA"/>
</dbReference>
<reference evidence="2 3" key="1">
    <citation type="submission" date="2021-06" db="EMBL/GenBank/DDBJ databases">
        <title>Caerostris extrusa draft genome.</title>
        <authorList>
            <person name="Kono N."/>
            <person name="Arakawa K."/>
        </authorList>
    </citation>
    <scope>NUCLEOTIDE SEQUENCE [LARGE SCALE GENOMIC DNA]</scope>
</reference>
<dbReference type="Proteomes" id="UP001054945">
    <property type="component" value="Unassembled WGS sequence"/>
</dbReference>
<protein>
    <submittedName>
        <fullName evidence="2">Uncharacterized protein</fullName>
    </submittedName>
</protein>
<keyword evidence="1" id="KW-1133">Transmembrane helix</keyword>
<keyword evidence="3" id="KW-1185">Reference proteome</keyword>
<evidence type="ECO:0000313" key="3">
    <source>
        <dbReference type="Proteomes" id="UP001054945"/>
    </source>
</evidence>
<proteinExistence type="predicted"/>
<feature type="transmembrane region" description="Helical" evidence="1">
    <location>
        <begin position="57"/>
        <end position="75"/>
    </location>
</feature>
<dbReference type="AlphaFoldDB" id="A0AAV4PCY9"/>
<comment type="caution">
    <text evidence="2">The sequence shown here is derived from an EMBL/GenBank/DDBJ whole genome shotgun (WGS) entry which is preliminary data.</text>
</comment>
<gene>
    <name evidence="2" type="ORF">CEXT_418961</name>
</gene>
<keyword evidence="1" id="KW-0472">Membrane</keyword>
<evidence type="ECO:0000256" key="1">
    <source>
        <dbReference type="SAM" id="Phobius"/>
    </source>
</evidence>
<evidence type="ECO:0000313" key="2">
    <source>
        <dbReference type="EMBL" id="GIX93764.1"/>
    </source>
</evidence>